<evidence type="ECO:0000313" key="3">
    <source>
        <dbReference type="EMBL" id="RIJ23895.1"/>
    </source>
</evidence>
<dbReference type="RefSeq" id="WP_119379084.1">
    <property type="nucleotide sequence ID" value="NZ_QWGB01000005.1"/>
</dbReference>
<accession>A0A399R0S6</accession>
<evidence type="ECO:0000259" key="2">
    <source>
        <dbReference type="Pfam" id="PF07811"/>
    </source>
</evidence>
<feature type="transmembrane region" description="Helical" evidence="1">
    <location>
        <begin position="21"/>
        <end position="46"/>
    </location>
</feature>
<gene>
    <name evidence="3" type="ORF">D1224_06490</name>
</gene>
<keyword evidence="1" id="KW-0472">Membrane</keyword>
<keyword evidence="1" id="KW-1133">Transmembrane helix</keyword>
<comment type="caution">
    <text evidence="3">The sequence shown here is derived from an EMBL/GenBank/DDBJ whole genome shotgun (WGS) entry which is preliminary data.</text>
</comment>
<dbReference type="EMBL" id="QWGB01000005">
    <property type="protein sequence ID" value="RIJ23895.1"/>
    <property type="molecule type" value="Genomic_DNA"/>
</dbReference>
<evidence type="ECO:0000313" key="4">
    <source>
        <dbReference type="Proteomes" id="UP000265431"/>
    </source>
</evidence>
<keyword evidence="1" id="KW-0812">Transmembrane</keyword>
<organism evidence="3 4">
    <name type="scientific">Henriciella barbarensis</name>
    <dbReference type="NCBI Taxonomy" id="86342"/>
    <lineage>
        <taxon>Bacteria</taxon>
        <taxon>Pseudomonadati</taxon>
        <taxon>Pseudomonadota</taxon>
        <taxon>Alphaproteobacteria</taxon>
        <taxon>Hyphomonadales</taxon>
        <taxon>Hyphomonadaceae</taxon>
        <taxon>Henriciella</taxon>
    </lineage>
</organism>
<feature type="domain" description="TadE-like" evidence="2">
    <location>
        <begin position="17"/>
        <end position="55"/>
    </location>
</feature>
<name>A0A399R0S6_9PROT</name>
<sequence>MHRLMNAIRCLRAENKGVSAIEFALIAPVMILIYFACIELSFMMVLDRKVTSSASALGDLVARAATINDDEMDDIFEATRMIFQPNPISDARMRISSLYDDEGTIKVAWSEGRNMTPFTVDSTITVPDGIVPEDGSVVFAEVEYDYNSTLGYFFTTSKTLSDEFYLRPRRTDRVARETS</sequence>
<keyword evidence="4" id="KW-1185">Reference proteome</keyword>
<protein>
    <submittedName>
        <fullName evidence="3">Pilus assembly protein</fullName>
    </submittedName>
</protein>
<reference evidence="3 4" key="1">
    <citation type="submission" date="2018-08" db="EMBL/GenBank/DDBJ databases">
        <title>Henriciella mobilis sp. nov., isolated from seawater.</title>
        <authorList>
            <person name="Cheng H."/>
            <person name="Wu Y.-H."/>
            <person name="Xu X.-W."/>
            <person name="Guo L.-L."/>
        </authorList>
    </citation>
    <scope>NUCLEOTIDE SEQUENCE [LARGE SCALE GENOMIC DNA]</scope>
    <source>
        <strain evidence="3 4">CCUG66934</strain>
    </source>
</reference>
<dbReference type="Proteomes" id="UP000265431">
    <property type="component" value="Unassembled WGS sequence"/>
</dbReference>
<evidence type="ECO:0000256" key="1">
    <source>
        <dbReference type="SAM" id="Phobius"/>
    </source>
</evidence>
<dbReference type="InterPro" id="IPR012495">
    <property type="entry name" value="TadE-like_dom"/>
</dbReference>
<dbReference type="AlphaFoldDB" id="A0A399R0S6"/>
<proteinExistence type="predicted"/>
<dbReference type="Pfam" id="PF07811">
    <property type="entry name" value="TadE"/>
    <property type="match status" value="1"/>
</dbReference>
<dbReference type="OrthoDB" id="7189296at2"/>